<reference evidence="1 2" key="1">
    <citation type="submission" date="2019-02" db="EMBL/GenBank/DDBJ databases">
        <title>Genome sequencing of the rare red list fungi Hericium alpestre (H. flagellum).</title>
        <authorList>
            <person name="Buettner E."/>
            <person name="Kellner H."/>
        </authorList>
    </citation>
    <scope>NUCLEOTIDE SEQUENCE [LARGE SCALE GENOMIC DNA]</scope>
    <source>
        <strain evidence="1 2">DSM 108284</strain>
    </source>
</reference>
<dbReference type="AlphaFoldDB" id="A0A4Y9ZGW0"/>
<dbReference type="EMBL" id="SFCI01003366">
    <property type="protein sequence ID" value="TFY73063.1"/>
    <property type="molecule type" value="Genomic_DNA"/>
</dbReference>
<evidence type="ECO:0000313" key="1">
    <source>
        <dbReference type="EMBL" id="TFY73063.1"/>
    </source>
</evidence>
<organism evidence="1 2">
    <name type="scientific">Hericium alpestre</name>
    <dbReference type="NCBI Taxonomy" id="135208"/>
    <lineage>
        <taxon>Eukaryota</taxon>
        <taxon>Fungi</taxon>
        <taxon>Dikarya</taxon>
        <taxon>Basidiomycota</taxon>
        <taxon>Agaricomycotina</taxon>
        <taxon>Agaricomycetes</taxon>
        <taxon>Russulales</taxon>
        <taxon>Hericiaceae</taxon>
        <taxon>Hericium</taxon>
    </lineage>
</organism>
<sequence>MLQLPHNLANTGPMQRILDKLLDNWAIQHVAGFGSSIFALYAPKVYAYYVENFEKLCHQFPSLKWPFQNSIFPTSTFNLGPATICHDHIDCTNVPHGWCVITPFGHFDHKKEGQLVLWGFGLIINLPLGSSTEIPSSSIRHANTAIAEGETCFSFTQYCPGGLLQYMCHGFRPVGMLSYQEQVEMDGLPEERW</sequence>
<dbReference type="Proteomes" id="UP000298061">
    <property type="component" value="Unassembled WGS sequence"/>
</dbReference>
<protein>
    <submittedName>
        <fullName evidence="1">Uncharacterized protein</fullName>
    </submittedName>
</protein>
<proteinExistence type="predicted"/>
<dbReference type="STRING" id="135208.A0A4Y9ZGW0"/>
<name>A0A4Y9ZGW0_9AGAM</name>
<gene>
    <name evidence="1" type="ORF">EWM64_g10949</name>
</gene>
<keyword evidence="2" id="KW-1185">Reference proteome</keyword>
<evidence type="ECO:0000313" key="2">
    <source>
        <dbReference type="Proteomes" id="UP000298061"/>
    </source>
</evidence>
<dbReference type="Gene3D" id="3.60.130.30">
    <property type="match status" value="1"/>
</dbReference>
<comment type="caution">
    <text evidence="1">The sequence shown here is derived from an EMBL/GenBank/DDBJ whole genome shotgun (WGS) entry which is preliminary data.</text>
</comment>
<accession>A0A4Y9ZGW0</accession>
<dbReference type="OrthoDB" id="3202607at2759"/>